<keyword evidence="8 10" id="KW-0464">Manganese</keyword>
<evidence type="ECO:0000256" key="1">
    <source>
        <dbReference type="ARBA" id="ARBA00022722"/>
    </source>
</evidence>
<dbReference type="GO" id="GO:0051607">
    <property type="term" value="P:defense response to virus"/>
    <property type="evidence" value="ECO:0007669"/>
    <property type="project" value="UniProtKB-UniRule"/>
</dbReference>
<comment type="subunit">
    <text evidence="9 10">Homodimer, forms a heterotetramer with a Cas2 homodimer.</text>
</comment>
<proteinExistence type="inferred from homology"/>
<feature type="binding site" evidence="10">
    <location>
        <position position="253"/>
    </location>
    <ligand>
        <name>Mn(2+)</name>
        <dbReference type="ChEBI" id="CHEBI:29035"/>
    </ligand>
</feature>
<dbReference type="Proteomes" id="UP000198967">
    <property type="component" value="Unassembled WGS sequence"/>
</dbReference>
<dbReference type="InterPro" id="IPR042206">
    <property type="entry name" value="CRISPR-assoc_Cas1_C"/>
</dbReference>
<evidence type="ECO:0000256" key="5">
    <source>
        <dbReference type="ARBA" id="ARBA00022842"/>
    </source>
</evidence>
<dbReference type="EMBL" id="FNBE01000023">
    <property type="protein sequence ID" value="SDH48034.1"/>
    <property type="molecule type" value="Genomic_DNA"/>
</dbReference>
<keyword evidence="6 10" id="KW-0051">Antiviral defense</keyword>
<dbReference type="RefSeq" id="WP_176921583.1">
    <property type="nucleotide sequence ID" value="NZ_FNBE01000023.1"/>
</dbReference>
<name>A0A1G8CRQ2_PSEOR</name>
<dbReference type="Gene3D" id="3.100.10.20">
    <property type="entry name" value="CRISPR-associated endonuclease Cas1, N-terminal domain"/>
    <property type="match status" value="1"/>
</dbReference>
<keyword evidence="3 10" id="KW-0255">Endonuclease</keyword>
<feature type="binding site" evidence="10">
    <location>
        <position position="188"/>
    </location>
    <ligand>
        <name>Mn(2+)</name>
        <dbReference type="ChEBI" id="CHEBI:29035"/>
    </ligand>
</feature>
<dbReference type="GO" id="GO:0003677">
    <property type="term" value="F:DNA binding"/>
    <property type="evidence" value="ECO:0007669"/>
    <property type="project" value="UniProtKB-KW"/>
</dbReference>
<accession>A0A1G8CRQ2</accession>
<feature type="binding site" evidence="10">
    <location>
        <position position="268"/>
    </location>
    <ligand>
        <name>Mn(2+)</name>
        <dbReference type="ChEBI" id="CHEBI:29035"/>
    </ligand>
</feature>
<comment type="cofactor">
    <cofactor evidence="10">
        <name>Mg(2+)</name>
        <dbReference type="ChEBI" id="CHEBI:18420"/>
    </cofactor>
    <cofactor evidence="10">
        <name>Mn(2+)</name>
        <dbReference type="ChEBI" id="CHEBI:29035"/>
    </cofactor>
</comment>
<evidence type="ECO:0000256" key="3">
    <source>
        <dbReference type="ARBA" id="ARBA00022759"/>
    </source>
</evidence>
<dbReference type="InterPro" id="IPR002729">
    <property type="entry name" value="CRISPR-assoc_Cas1"/>
</dbReference>
<dbReference type="AlphaFoldDB" id="A0A1G8CRQ2"/>
<evidence type="ECO:0000256" key="8">
    <source>
        <dbReference type="ARBA" id="ARBA00023211"/>
    </source>
</evidence>
<evidence type="ECO:0000313" key="11">
    <source>
        <dbReference type="EMBL" id="SDH48034.1"/>
    </source>
</evidence>
<protein>
    <recommendedName>
        <fullName evidence="10">CRISPR-associated endonuclease Cas1</fullName>
        <ecNumber evidence="10">3.1.-.-</ecNumber>
    </recommendedName>
</protein>
<dbReference type="GO" id="GO:0043571">
    <property type="term" value="P:maintenance of CRISPR repeat elements"/>
    <property type="evidence" value="ECO:0007669"/>
    <property type="project" value="UniProtKB-UniRule"/>
</dbReference>
<keyword evidence="5 10" id="KW-0460">Magnesium</keyword>
<evidence type="ECO:0000256" key="2">
    <source>
        <dbReference type="ARBA" id="ARBA00022723"/>
    </source>
</evidence>
<gene>
    <name evidence="10" type="primary">cas1</name>
    <name evidence="11" type="ORF">SAMN05216377_12336</name>
</gene>
<dbReference type="InterPro" id="IPR042211">
    <property type="entry name" value="CRISPR-assoc_Cas1_N"/>
</dbReference>
<dbReference type="CDD" id="cd09634">
    <property type="entry name" value="Cas1_I-II-III"/>
    <property type="match status" value="1"/>
</dbReference>
<keyword evidence="7 10" id="KW-0238">DNA-binding</keyword>
<dbReference type="PANTHER" id="PTHR34353:SF2">
    <property type="entry name" value="CRISPR-ASSOCIATED ENDONUCLEASE CAS1 1"/>
    <property type="match status" value="1"/>
</dbReference>
<dbReference type="Gene3D" id="1.20.120.920">
    <property type="entry name" value="CRISPR-associated endonuclease Cas1, C-terminal domain"/>
    <property type="match status" value="1"/>
</dbReference>
<evidence type="ECO:0000256" key="7">
    <source>
        <dbReference type="ARBA" id="ARBA00023125"/>
    </source>
</evidence>
<comment type="function">
    <text evidence="10">CRISPR (clustered regularly interspaced short palindromic repeat), is an adaptive immune system that provides protection against mobile genetic elements (viruses, transposable elements and conjugative plasmids). CRISPR clusters contain spacers, sequences complementary to antecedent mobile elements, and target invading nucleic acids. CRISPR clusters are transcribed and processed into CRISPR RNA (crRNA). Acts as a dsDNA endonuclease. Involved in the integration of spacer DNA into the CRISPR cassette.</text>
</comment>
<dbReference type="GO" id="GO:0004519">
    <property type="term" value="F:endonuclease activity"/>
    <property type="evidence" value="ECO:0007669"/>
    <property type="project" value="UniProtKB-UniRule"/>
</dbReference>
<keyword evidence="4 10" id="KW-0378">Hydrolase</keyword>
<sequence length="362" mass="40059">MVSYDEGVRFLGATVTASTLNAAEAVSHPLETTVYVDRQGSLIRVRGDRLVVVDGEDALLRLNLRRVRQVVCYGRVGLTTAFLQRAAERGIEVVLLTSTGQMGSRLVGPLATDPTTRRAQYRIADDDKACRELAAQFVVGKIDNMRVTLLRAGRRAEDDLAAQGADRLRASADAALSAQSHDELLGAEGSATREYFQHARRWIDPAYGFEGRQRRPPPDPVNAMLSYGYTLLVQECVAALETAGLDPLVGLLHRHRWGRQSLALDLVEEFRPMTVDVVVWRCIATRQIRPEQFTVEPEIGARMSADARHAFLAAYERRMLTLVTHPSAGRRVSLRVGMSLQAKALAAAILDPAKGYRAMRWK</sequence>
<evidence type="ECO:0000256" key="9">
    <source>
        <dbReference type="ARBA" id="ARBA00038592"/>
    </source>
</evidence>
<dbReference type="InterPro" id="IPR050646">
    <property type="entry name" value="Cas1"/>
</dbReference>
<dbReference type="NCBIfam" id="TIGR00287">
    <property type="entry name" value="cas1"/>
    <property type="match status" value="1"/>
</dbReference>
<dbReference type="STRING" id="366584.SAMN05216377_12336"/>
<evidence type="ECO:0000256" key="10">
    <source>
        <dbReference type="HAMAP-Rule" id="MF_01470"/>
    </source>
</evidence>
<reference evidence="11 12" key="1">
    <citation type="submission" date="2016-10" db="EMBL/GenBank/DDBJ databases">
        <authorList>
            <person name="de Groot N.N."/>
        </authorList>
    </citation>
    <scope>NUCLEOTIDE SEQUENCE [LARGE SCALE GENOMIC DNA]</scope>
    <source>
        <strain evidence="11 12">CGMCC 4.3143</strain>
    </source>
</reference>
<dbReference type="GO" id="GO:0046872">
    <property type="term" value="F:metal ion binding"/>
    <property type="evidence" value="ECO:0007669"/>
    <property type="project" value="UniProtKB-UniRule"/>
</dbReference>
<organism evidence="11 12">
    <name type="scientific">Pseudonocardia oroxyli</name>
    <dbReference type="NCBI Taxonomy" id="366584"/>
    <lineage>
        <taxon>Bacteria</taxon>
        <taxon>Bacillati</taxon>
        <taxon>Actinomycetota</taxon>
        <taxon>Actinomycetes</taxon>
        <taxon>Pseudonocardiales</taxon>
        <taxon>Pseudonocardiaceae</taxon>
        <taxon>Pseudonocardia</taxon>
    </lineage>
</organism>
<evidence type="ECO:0000256" key="6">
    <source>
        <dbReference type="ARBA" id="ARBA00023118"/>
    </source>
</evidence>
<keyword evidence="12" id="KW-1185">Reference proteome</keyword>
<keyword evidence="2 10" id="KW-0479">Metal-binding</keyword>
<comment type="similarity">
    <text evidence="10">Belongs to the CRISPR-associated endonuclease Cas1 family.</text>
</comment>
<evidence type="ECO:0000313" key="12">
    <source>
        <dbReference type="Proteomes" id="UP000198967"/>
    </source>
</evidence>
<dbReference type="EC" id="3.1.-.-" evidence="10"/>
<evidence type="ECO:0000256" key="4">
    <source>
        <dbReference type="ARBA" id="ARBA00022801"/>
    </source>
</evidence>
<dbReference type="Pfam" id="PF01867">
    <property type="entry name" value="Cas_Cas1"/>
    <property type="match status" value="1"/>
</dbReference>
<dbReference type="HAMAP" id="MF_01470">
    <property type="entry name" value="Cas1"/>
    <property type="match status" value="1"/>
</dbReference>
<dbReference type="GO" id="GO:0016787">
    <property type="term" value="F:hydrolase activity"/>
    <property type="evidence" value="ECO:0007669"/>
    <property type="project" value="UniProtKB-KW"/>
</dbReference>
<keyword evidence="1 10" id="KW-0540">Nuclease</keyword>
<dbReference type="PANTHER" id="PTHR34353">
    <property type="entry name" value="CRISPR-ASSOCIATED ENDONUCLEASE CAS1 1"/>
    <property type="match status" value="1"/>
</dbReference>